<dbReference type="InterPro" id="IPR000522">
    <property type="entry name" value="ABC_transptr_permease_BtuC"/>
</dbReference>
<dbReference type="OrthoDB" id="9792889at2"/>
<keyword evidence="3" id="KW-0813">Transport</keyword>
<dbReference type="FunFam" id="1.10.3470.10:FF:000001">
    <property type="entry name" value="Vitamin B12 ABC transporter permease BtuC"/>
    <property type="match status" value="1"/>
</dbReference>
<dbReference type="GO" id="GO:0005886">
    <property type="term" value="C:plasma membrane"/>
    <property type="evidence" value="ECO:0007669"/>
    <property type="project" value="UniProtKB-SubCell"/>
</dbReference>
<evidence type="ECO:0000256" key="8">
    <source>
        <dbReference type="SAM" id="Phobius"/>
    </source>
</evidence>
<feature type="transmembrane region" description="Helical" evidence="8">
    <location>
        <begin position="255"/>
        <end position="288"/>
    </location>
</feature>
<reference evidence="9" key="2">
    <citation type="submission" date="2011-01" db="EMBL/GenBank/DDBJ databases">
        <title>The Non-contiguous Finished genome of Clostridium papyrosolvens.</title>
        <authorList>
            <person name="Lucas S."/>
            <person name="Copeland A."/>
            <person name="Lapidus A."/>
            <person name="Cheng J.-F."/>
            <person name="Goodwin L."/>
            <person name="Pitluck S."/>
            <person name="Misra M."/>
            <person name="Chertkov O."/>
            <person name="Detter J.C."/>
            <person name="Han C."/>
            <person name="Tapia R."/>
            <person name="Land M."/>
            <person name="Hauser L."/>
            <person name="Kyrpides N."/>
            <person name="Ivanova N."/>
            <person name="Pagani I."/>
            <person name="Mouttaki H."/>
            <person name="He Z."/>
            <person name="Zhou J."/>
            <person name="Hemme C.L."/>
            <person name="Woyke T."/>
        </authorList>
    </citation>
    <scope>NUCLEOTIDE SEQUENCE [LARGE SCALE GENOMIC DNA]</scope>
    <source>
        <strain evidence="9">DSM 2782</strain>
    </source>
</reference>
<comment type="caution">
    <text evidence="9">The sequence shown here is derived from an EMBL/GenBank/DDBJ whole genome shotgun (WGS) entry which is preliminary data.</text>
</comment>
<feature type="transmembrane region" description="Helical" evidence="8">
    <location>
        <begin position="329"/>
        <end position="350"/>
    </location>
</feature>
<evidence type="ECO:0000256" key="3">
    <source>
        <dbReference type="ARBA" id="ARBA00022448"/>
    </source>
</evidence>
<sequence length="357" mass="37751">MRKLLNTQSTYEAVSRKKIVFIIALFVFMLAIALIAISAGSSGISFIDVIKTLLGMGTKKSEIVVFDIRLPRIYTAMLVGGILAMAGAVMQSILRNQLASASTLGVSQGAAFGATVAIIVFGAGTQNSTAAANAVSINNPYIVTMCAFIGGSISAGAVLLLSRIKRIGPEALVLSGVALSAMFSGGTTLLQYFADDVQVAAVVFWTFGDLGRTNLREIIILLFVFVIVFVYFMFNRWNYNALNSGHHTAKSLGVNVEFVILCSMIIASLASAAAVALVGIISFIGLVAPHLLRIFIGNDYRYLLPASAVAGAVLLLLADTLARVIVSPVILPIGAITSFIGGPMFLYLLFKGESKHD</sequence>
<dbReference type="Proteomes" id="UP000003860">
    <property type="component" value="Unassembled WGS sequence"/>
</dbReference>
<name>F1T978_9FIRM</name>
<keyword evidence="6 8" id="KW-1133">Transmembrane helix</keyword>
<keyword evidence="7 8" id="KW-0472">Membrane</keyword>
<evidence type="ECO:0000256" key="2">
    <source>
        <dbReference type="ARBA" id="ARBA00007935"/>
    </source>
</evidence>
<dbReference type="GO" id="GO:0022857">
    <property type="term" value="F:transmembrane transporter activity"/>
    <property type="evidence" value="ECO:0007669"/>
    <property type="project" value="InterPro"/>
</dbReference>
<evidence type="ECO:0000256" key="6">
    <source>
        <dbReference type="ARBA" id="ARBA00022989"/>
    </source>
</evidence>
<feature type="transmembrane region" description="Helical" evidence="8">
    <location>
        <begin position="214"/>
        <end position="234"/>
    </location>
</feature>
<reference evidence="9" key="1">
    <citation type="submission" date="2009-07" db="EMBL/GenBank/DDBJ databases">
        <authorList>
            <consortium name="US DOE Joint Genome Institute (JGI-PGF)"/>
            <person name="Lucas S."/>
            <person name="Copeland A."/>
            <person name="Lapidus A."/>
            <person name="Glavina del Rio T."/>
            <person name="Tice H."/>
            <person name="Bruce D."/>
            <person name="Goodwin L."/>
            <person name="Pitluck S."/>
            <person name="Larimer F."/>
            <person name="Land M.L."/>
            <person name="Mouttaki H."/>
            <person name="He Z."/>
            <person name="Zhou J."/>
            <person name="Hemme C.L."/>
        </authorList>
    </citation>
    <scope>NUCLEOTIDE SEQUENCE [LARGE SCALE GENOMIC DNA]</scope>
    <source>
        <strain evidence="9">DSM 2782</strain>
    </source>
</reference>
<keyword evidence="5 8" id="KW-0812">Transmembrane</keyword>
<keyword evidence="4" id="KW-1003">Cell membrane</keyword>
<dbReference type="CDD" id="cd06550">
    <property type="entry name" value="TM_ABC_iron-siderophores_like"/>
    <property type="match status" value="1"/>
</dbReference>
<feature type="transmembrane region" description="Helical" evidence="8">
    <location>
        <begin position="141"/>
        <end position="161"/>
    </location>
</feature>
<comment type="subcellular location">
    <subcellularLocation>
        <location evidence="1">Cell membrane</location>
        <topology evidence="1">Multi-pass membrane protein</topology>
    </subcellularLocation>
</comment>
<dbReference type="STRING" id="588581.Cpap_3489"/>
<dbReference type="SUPFAM" id="SSF81345">
    <property type="entry name" value="ABC transporter involved in vitamin B12 uptake, BtuC"/>
    <property type="match status" value="1"/>
</dbReference>
<keyword evidence="10" id="KW-1185">Reference proteome</keyword>
<dbReference type="PANTHER" id="PTHR30472:SF25">
    <property type="entry name" value="ABC TRANSPORTER PERMEASE PROTEIN MJ0876-RELATED"/>
    <property type="match status" value="1"/>
</dbReference>
<proteinExistence type="inferred from homology"/>
<protein>
    <submittedName>
        <fullName evidence="9">Transport system permease protein</fullName>
    </submittedName>
</protein>
<evidence type="ECO:0000313" key="9">
    <source>
        <dbReference type="EMBL" id="EGD49060.1"/>
    </source>
</evidence>
<organism evidence="9 10">
    <name type="scientific">Ruminiclostridium papyrosolvens DSM 2782</name>
    <dbReference type="NCBI Taxonomy" id="588581"/>
    <lineage>
        <taxon>Bacteria</taxon>
        <taxon>Bacillati</taxon>
        <taxon>Bacillota</taxon>
        <taxon>Clostridia</taxon>
        <taxon>Eubacteriales</taxon>
        <taxon>Oscillospiraceae</taxon>
        <taxon>Ruminiclostridium</taxon>
    </lineage>
</organism>
<dbReference type="PANTHER" id="PTHR30472">
    <property type="entry name" value="FERRIC ENTEROBACTIN TRANSPORT SYSTEM PERMEASE PROTEIN"/>
    <property type="match status" value="1"/>
</dbReference>
<dbReference type="EMBL" id="ACXX02000002">
    <property type="protein sequence ID" value="EGD49060.1"/>
    <property type="molecule type" value="Genomic_DNA"/>
</dbReference>
<dbReference type="Gene3D" id="1.10.3470.10">
    <property type="entry name" value="ABC transporter involved in vitamin B12 uptake, BtuC"/>
    <property type="match status" value="1"/>
</dbReference>
<feature type="transmembrane region" description="Helical" evidence="8">
    <location>
        <begin position="73"/>
        <end position="94"/>
    </location>
</feature>
<evidence type="ECO:0000256" key="4">
    <source>
        <dbReference type="ARBA" id="ARBA00022475"/>
    </source>
</evidence>
<dbReference type="RefSeq" id="WP_004617151.1">
    <property type="nucleotide sequence ID" value="NZ_ACXX02000002.1"/>
</dbReference>
<feature type="transmembrane region" description="Helical" evidence="8">
    <location>
        <begin position="300"/>
        <end position="317"/>
    </location>
</feature>
<dbReference type="Pfam" id="PF01032">
    <property type="entry name" value="FecCD"/>
    <property type="match status" value="1"/>
</dbReference>
<gene>
    <name evidence="9" type="ORF">Cpap_3489</name>
</gene>
<comment type="similarity">
    <text evidence="2">Belongs to the binding-protein-dependent transport system permease family. FecCD subfamily.</text>
</comment>
<feature type="transmembrane region" description="Helical" evidence="8">
    <location>
        <begin position="173"/>
        <end position="194"/>
    </location>
</feature>
<dbReference type="AlphaFoldDB" id="F1T978"/>
<feature type="transmembrane region" description="Helical" evidence="8">
    <location>
        <begin position="20"/>
        <end position="47"/>
    </location>
</feature>
<dbReference type="GO" id="GO:0033214">
    <property type="term" value="P:siderophore-iron import into cell"/>
    <property type="evidence" value="ECO:0007669"/>
    <property type="project" value="TreeGrafter"/>
</dbReference>
<evidence type="ECO:0000256" key="7">
    <source>
        <dbReference type="ARBA" id="ARBA00023136"/>
    </source>
</evidence>
<feature type="transmembrane region" description="Helical" evidence="8">
    <location>
        <begin position="101"/>
        <end position="121"/>
    </location>
</feature>
<evidence type="ECO:0000313" key="10">
    <source>
        <dbReference type="Proteomes" id="UP000003860"/>
    </source>
</evidence>
<evidence type="ECO:0000256" key="1">
    <source>
        <dbReference type="ARBA" id="ARBA00004651"/>
    </source>
</evidence>
<accession>F1T978</accession>
<evidence type="ECO:0000256" key="5">
    <source>
        <dbReference type="ARBA" id="ARBA00022692"/>
    </source>
</evidence>
<dbReference type="InterPro" id="IPR037294">
    <property type="entry name" value="ABC_BtuC-like"/>
</dbReference>
<dbReference type="eggNOG" id="COG0609">
    <property type="taxonomic scope" value="Bacteria"/>
</dbReference>